<dbReference type="PANTHER" id="PTHR44591:SF3">
    <property type="entry name" value="RESPONSE REGULATORY DOMAIN-CONTAINING PROTEIN"/>
    <property type="match status" value="1"/>
</dbReference>
<dbReference type="FunFam" id="3.40.50.2300:FF:000001">
    <property type="entry name" value="DNA-binding response regulator PhoB"/>
    <property type="match status" value="1"/>
</dbReference>
<evidence type="ECO:0000313" key="9">
    <source>
        <dbReference type="Proteomes" id="UP000199379"/>
    </source>
</evidence>
<dbReference type="GO" id="GO:0000160">
    <property type="term" value="P:phosphorelay signal transduction system"/>
    <property type="evidence" value="ECO:0007669"/>
    <property type="project" value="UniProtKB-KW"/>
</dbReference>
<feature type="domain" description="Response regulatory" evidence="7">
    <location>
        <begin position="4"/>
        <end position="120"/>
    </location>
</feature>
<evidence type="ECO:0000256" key="5">
    <source>
        <dbReference type="ARBA" id="ARBA00023163"/>
    </source>
</evidence>
<evidence type="ECO:0000256" key="2">
    <source>
        <dbReference type="ARBA" id="ARBA00023012"/>
    </source>
</evidence>
<dbReference type="RefSeq" id="WP_092362614.1">
    <property type="nucleotide sequence ID" value="NZ_BMGV01000002.1"/>
</dbReference>
<protein>
    <submittedName>
        <fullName evidence="8">Response regulator receiver domain-containing protein</fullName>
    </submittedName>
</protein>
<dbReference type="GO" id="GO:0003677">
    <property type="term" value="F:DNA binding"/>
    <property type="evidence" value="ECO:0007669"/>
    <property type="project" value="UniProtKB-KW"/>
</dbReference>
<organism evidence="8 9">
    <name type="scientific">Cribrihabitans marinus</name>
    <dbReference type="NCBI Taxonomy" id="1227549"/>
    <lineage>
        <taxon>Bacteria</taxon>
        <taxon>Pseudomonadati</taxon>
        <taxon>Pseudomonadota</taxon>
        <taxon>Alphaproteobacteria</taxon>
        <taxon>Rhodobacterales</taxon>
        <taxon>Paracoccaceae</taxon>
        <taxon>Cribrihabitans</taxon>
    </lineage>
</organism>
<dbReference type="EMBL" id="FNYD01000002">
    <property type="protein sequence ID" value="SEI73096.1"/>
    <property type="molecule type" value="Genomic_DNA"/>
</dbReference>
<dbReference type="PANTHER" id="PTHR44591">
    <property type="entry name" value="STRESS RESPONSE REGULATOR PROTEIN 1"/>
    <property type="match status" value="1"/>
</dbReference>
<evidence type="ECO:0000256" key="1">
    <source>
        <dbReference type="ARBA" id="ARBA00022553"/>
    </source>
</evidence>
<dbReference type="InterPro" id="IPR011006">
    <property type="entry name" value="CheY-like_superfamily"/>
</dbReference>
<dbReference type="Pfam" id="PF00072">
    <property type="entry name" value="Response_reg"/>
    <property type="match status" value="1"/>
</dbReference>
<dbReference type="OrthoDB" id="9801602at2"/>
<reference evidence="8 9" key="1">
    <citation type="submission" date="2016-10" db="EMBL/GenBank/DDBJ databases">
        <authorList>
            <person name="de Groot N.N."/>
        </authorList>
    </citation>
    <scope>NUCLEOTIDE SEQUENCE [LARGE SCALE GENOMIC DNA]</scope>
    <source>
        <strain evidence="8 9">DSM 29340</strain>
    </source>
</reference>
<accession>A0A1H6T1J0</accession>
<evidence type="ECO:0000256" key="4">
    <source>
        <dbReference type="ARBA" id="ARBA00023125"/>
    </source>
</evidence>
<keyword evidence="2" id="KW-0902">Two-component regulatory system</keyword>
<dbReference type="Proteomes" id="UP000199379">
    <property type="component" value="Unassembled WGS sequence"/>
</dbReference>
<dbReference type="PROSITE" id="PS50110">
    <property type="entry name" value="RESPONSE_REGULATORY"/>
    <property type="match status" value="1"/>
</dbReference>
<feature type="modified residue" description="4-aspartylphosphate" evidence="6">
    <location>
        <position position="53"/>
    </location>
</feature>
<dbReference type="SUPFAM" id="SSF52172">
    <property type="entry name" value="CheY-like"/>
    <property type="match status" value="1"/>
</dbReference>
<dbReference type="SMART" id="SM00448">
    <property type="entry name" value="REC"/>
    <property type="match status" value="1"/>
</dbReference>
<name>A0A1H6T1J0_9RHOB</name>
<gene>
    <name evidence="8" type="ORF">SAMN05444007_102223</name>
</gene>
<evidence type="ECO:0000259" key="7">
    <source>
        <dbReference type="PROSITE" id="PS50110"/>
    </source>
</evidence>
<keyword evidence="1 6" id="KW-0597">Phosphoprotein</keyword>
<sequence length="126" mass="14180">MNRRVLLIEDEPNIAEAIRFLLSRDGWQVGLHADGTDAIDQIRAERPDLVILDVMLPGRSGMDILRDLRAMEDMQDLPVLMLTARGQLRDRDMAERAGVSRFMTKPFSNAEVLTAVRDLHAQAGRA</sequence>
<keyword evidence="5" id="KW-0804">Transcription</keyword>
<dbReference type="CDD" id="cd17574">
    <property type="entry name" value="REC_OmpR"/>
    <property type="match status" value="1"/>
</dbReference>
<proteinExistence type="predicted"/>
<dbReference type="STRING" id="1227549.SAMN05444007_102223"/>
<dbReference type="InterPro" id="IPR050595">
    <property type="entry name" value="Bact_response_regulator"/>
</dbReference>
<dbReference type="AlphaFoldDB" id="A0A1H6T1J0"/>
<dbReference type="Gene3D" id="3.40.50.2300">
    <property type="match status" value="1"/>
</dbReference>
<evidence type="ECO:0000256" key="3">
    <source>
        <dbReference type="ARBA" id="ARBA00023015"/>
    </source>
</evidence>
<keyword evidence="9" id="KW-1185">Reference proteome</keyword>
<evidence type="ECO:0000313" key="8">
    <source>
        <dbReference type="EMBL" id="SEI73096.1"/>
    </source>
</evidence>
<keyword evidence="3" id="KW-0805">Transcription regulation</keyword>
<evidence type="ECO:0000256" key="6">
    <source>
        <dbReference type="PROSITE-ProRule" id="PRU00169"/>
    </source>
</evidence>
<dbReference type="InterPro" id="IPR001789">
    <property type="entry name" value="Sig_transdc_resp-reg_receiver"/>
</dbReference>
<keyword evidence="4" id="KW-0238">DNA-binding</keyword>